<evidence type="ECO:0000256" key="12">
    <source>
        <dbReference type="ARBA" id="ARBA00031899"/>
    </source>
</evidence>
<keyword evidence="6 14" id="KW-0808">Transferase</keyword>
<dbReference type="Proteomes" id="UP000282076">
    <property type="component" value="Unassembled WGS sequence"/>
</dbReference>
<evidence type="ECO:0000256" key="1">
    <source>
        <dbReference type="ARBA" id="ARBA00004651"/>
    </source>
</evidence>
<dbReference type="InterPro" id="IPR051211">
    <property type="entry name" value="PG_lysyltransferase"/>
</dbReference>
<sequence length="869" mass="97843">MNKIRKLLQFIIPAAVIAFVYWEGRGEFRRIDWGGTFHILRHMKSTTLLLMIGLSLLSVASISLYDFILRRHFRFPINAGDTFRFAWIANSTNSVIGFAGIAGAALRTYLYRNRDIPLPTITASIAYLSTITITGLSLLAWSGIFGVIPMDSILNAHPWTLYAVWAIALYLPGYLVLQGSPFYTKWLNRNQTRMNGATIAASVAASLLEWLCAAITFWFIGTCFLPDLSLAAALGIFTVSAITGLISMAPGGIGGFDLTAMIGLQLLGYPPDRTAAVLVLYRLLYYLVPWMIGLIMAIFEFLAVRRSATERNVGPLDQVLNGWQRIWYLPNQIEVIGEVGAWSLGKLVFASGAVLLFSAATPGLLSRLRFADELLSAPLMRLSHLMSVIIALMLIVLSWGISHRLRRAYKWTLSLLCAGALFTFAKAFDYEEAIFLLIVALLLWMSKNRFYRVSAPFNRNNAAIWGLITLILAYAYSLVASRTHPAFFKHLPPNARISWLINPTQQLVAILTGLVIAWLLISLGLILRSNRLSNNGATDAERQQLRMFLEQEHGNFLTHMLFSGDKSFFWACEGQVLIPYAVIRNKFVVLGDPIGKLEKLGEAIGECQRYADLYDLLVVFYQVTPQYLPIYHDNGYRFFKLGEEALVPLASYTLNGKRNAGMRNAKNRFDREGYEFKVSAQPHDDRLMETLRHISRMWLKGKKEKGFSLGWFDEDYLQTSPIAHLVDPEGKVIAFASLAPGYDNGATLSIDLMRHLPDTPNGTMDFLFTSLLEWAQAQGYSTFNLGMAPLSNVGQAQAAIREEKLANMVFRHGGYWYGFEGLRKFKEKFTPAWEPRYLAYPRQVSLPVLLMELIRLIARRPRQGDPNHK</sequence>
<keyword evidence="11 14" id="KW-0046">Antibiotic resistance</keyword>
<evidence type="ECO:0000256" key="3">
    <source>
        <dbReference type="ARBA" id="ARBA00012014"/>
    </source>
</evidence>
<evidence type="ECO:0000256" key="9">
    <source>
        <dbReference type="ARBA" id="ARBA00023098"/>
    </source>
</evidence>
<accession>A0A494Y6B2</accession>
<dbReference type="PANTHER" id="PTHR34697:SF2">
    <property type="entry name" value="PHOSPHATIDYLGLYCEROL LYSYLTRANSFERASE"/>
    <property type="match status" value="1"/>
</dbReference>
<evidence type="ECO:0000256" key="7">
    <source>
        <dbReference type="ARBA" id="ARBA00022692"/>
    </source>
</evidence>
<dbReference type="InterPro" id="IPR016181">
    <property type="entry name" value="Acyl_CoA_acyltransferase"/>
</dbReference>
<comment type="similarity">
    <text evidence="2 14">Belongs to the LPG synthase family.</text>
</comment>
<keyword evidence="10 14" id="KW-0472">Membrane</keyword>
<feature type="transmembrane region" description="Helical" evidence="14">
    <location>
        <begin position="228"/>
        <end position="246"/>
    </location>
</feature>
<keyword evidence="7 14" id="KW-0812">Transmembrane</keyword>
<dbReference type="Pfam" id="PF09924">
    <property type="entry name" value="LPG_synthase_C"/>
    <property type="match status" value="1"/>
</dbReference>
<dbReference type="PANTHER" id="PTHR34697">
    <property type="entry name" value="PHOSPHATIDYLGLYCEROL LYSYLTRANSFERASE"/>
    <property type="match status" value="1"/>
</dbReference>
<evidence type="ECO:0000313" key="16">
    <source>
        <dbReference type="EMBL" id="RKP58207.1"/>
    </source>
</evidence>
<name>A0A494Y6B2_9BACL</name>
<protein>
    <recommendedName>
        <fullName evidence="4 14">Phosphatidylglycerol lysyltransferase</fullName>
        <ecNumber evidence="3 14">2.3.2.3</ecNumber>
    </recommendedName>
    <alternativeName>
        <fullName evidence="12 14">Lysylphosphatidylglycerol synthase</fullName>
    </alternativeName>
</protein>
<dbReference type="InterPro" id="IPR022791">
    <property type="entry name" value="L-PG_synthase/AglD"/>
</dbReference>
<evidence type="ECO:0000313" key="17">
    <source>
        <dbReference type="Proteomes" id="UP000282076"/>
    </source>
</evidence>
<evidence type="ECO:0000256" key="13">
    <source>
        <dbReference type="ARBA" id="ARBA00047540"/>
    </source>
</evidence>
<comment type="caution">
    <text evidence="16">The sequence shown here is derived from an EMBL/GenBank/DDBJ whole genome shotgun (WGS) entry which is preliminary data.</text>
</comment>
<feature type="transmembrane region" description="Helical" evidence="14">
    <location>
        <begin position="126"/>
        <end position="147"/>
    </location>
</feature>
<feature type="transmembrane region" description="Helical" evidence="14">
    <location>
        <begin position="385"/>
        <end position="401"/>
    </location>
</feature>
<dbReference type="GO" id="GO:0005886">
    <property type="term" value="C:plasma membrane"/>
    <property type="evidence" value="ECO:0007669"/>
    <property type="project" value="UniProtKB-SubCell"/>
</dbReference>
<feature type="domain" description="Phosphatidylglycerol lysyltransferase C-terminal" evidence="15">
    <location>
        <begin position="548"/>
        <end position="840"/>
    </location>
</feature>
<comment type="subcellular location">
    <subcellularLocation>
        <location evidence="1 14">Cell membrane</location>
        <topology evidence="1 14">Multi-pass membrane protein</topology>
    </subcellularLocation>
</comment>
<feature type="transmembrane region" description="Helical" evidence="14">
    <location>
        <begin position="283"/>
        <end position="304"/>
    </location>
</feature>
<feature type="transmembrane region" description="Helical" evidence="14">
    <location>
        <begin position="507"/>
        <end position="527"/>
    </location>
</feature>
<evidence type="ECO:0000256" key="11">
    <source>
        <dbReference type="ARBA" id="ARBA00023251"/>
    </source>
</evidence>
<comment type="function">
    <text evidence="14">Catalyzes the transfer of a lysyl group from L-lysyl-tRNA(Lys) to membrane-bound phosphatidylglycerol (PG), which produces lysylphosphatidylglycerol (LPG), a major component of the bacterial membrane with a positive net charge. LPG synthesis contributes to bacterial virulence as it is involved in the resistance mechanism against cationic antimicrobial peptides (CAMP) produces by the host's immune system (defensins, cathelicidins) and by the competing microorganisms.</text>
</comment>
<dbReference type="Pfam" id="PF03706">
    <property type="entry name" value="LPG_synthase_TM"/>
    <property type="match status" value="1"/>
</dbReference>
<gene>
    <name evidence="14 16" type="primary">mprF</name>
    <name evidence="16" type="ORF">D7Z26_01530</name>
</gene>
<evidence type="ECO:0000259" key="15">
    <source>
        <dbReference type="Pfam" id="PF09924"/>
    </source>
</evidence>
<organism evidence="16 17">
    <name type="scientific">Cohnella endophytica</name>
    <dbReference type="NCBI Taxonomy" id="2419778"/>
    <lineage>
        <taxon>Bacteria</taxon>
        <taxon>Bacillati</taxon>
        <taxon>Bacillota</taxon>
        <taxon>Bacilli</taxon>
        <taxon>Bacillales</taxon>
        <taxon>Paenibacillaceae</taxon>
        <taxon>Cohnella</taxon>
    </lineage>
</organism>
<evidence type="ECO:0000256" key="4">
    <source>
        <dbReference type="ARBA" id="ARBA00021546"/>
    </source>
</evidence>
<keyword evidence="9 14" id="KW-0443">Lipid metabolism</keyword>
<reference evidence="16 17" key="1">
    <citation type="submission" date="2018-10" db="EMBL/GenBank/DDBJ databases">
        <title>Cohnella sp. M2MS4P-1, whole genome shotgun sequence.</title>
        <authorList>
            <person name="Tuo L."/>
        </authorList>
    </citation>
    <scope>NUCLEOTIDE SEQUENCE [LARGE SCALE GENOMIC DNA]</scope>
    <source>
        <strain evidence="16 17">M2MS4P-1</strain>
    </source>
</reference>
<dbReference type="GO" id="GO:0006629">
    <property type="term" value="P:lipid metabolic process"/>
    <property type="evidence" value="ECO:0007669"/>
    <property type="project" value="UniProtKB-KW"/>
</dbReference>
<dbReference type="NCBIfam" id="TIGR00374">
    <property type="entry name" value="flippase-like domain"/>
    <property type="match status" value="1"/>
</dbReference>
<feature type="transmembrane region" description="Helical" evidence="14">
    <location>
        <begin position="198"/>
        <end position="222"/>
    </location>
</feature>
<proteinExistence type="inferred from homology"/>
<feature type="transmembrane region" description="Helical" evidence="14">
    <location>
        <begin position="159"/>
        <end position="177"/>
    </location>
</feature>
<keyword evidence="5" id="KW-1003">Cell membrane</keyword>
<dbReference type="NCBIfam" id="NF033480">
    <property type="entry name" value="bifunc_MprF"/>
    <property type="match status" value="1"/>
</dbReference>
<keyword evidence="8 14" id="KW-1133">Transmembrane helix</keyword>
<dbReference type="EC" id="2.3.2.3" evidence="3 14"/>
<evidence type="ECO:0000256" key="2">
    <source>
        <dbReference type="ARBA" id="ARBA00008627"/>
    </source>
</evidence>
<dbReference type="SUPFAM" id="SSF55729">
    <property type="entry name" value="Acyl-CoA N-acyltransferases (Nat)"/>
    <property type="match status" value="1"/>
</dbReference>
<dbReference type="AlphaFoldDB" id="A0A494Y6B2"/>
<feature type="transmembrane region" description="Helical" evidence="14">
    <location>
        <begin position="45"/>
        <end position="65"/>
    </location>
</feature>
<evidence type="ECO:0000256" key="8">
    <source>
        <dbReference type="ARBA" id="ARBA00022989"/>
    </source>
</evidence>
<dbReference type="GO" id="GO:0055091">
    <property type="term" value="P:phospholipid homeostasis"/>
    <property type="evidence" value="ECO:0007669"/>
    <property type="project" value="TreeGrafter"/>
</dbReference>
<dbReference type="RefSeq" id="WP_120974088.1">
    <property type="nucleotide sequence ID" value="NZ_RBZM01000001.1"/>
</dbReference>
<feature type="transmembrane region" description="Helical" evidence="14">
    <location>
        <begin position="462"/>
        <end position="479"/>
    </location>
</feature>
<evidence type="ECO:0000256" key="14">
    <source>
        <dbReference type="RuleBase" id="RU363042"/>
    </source>
</evidence>
<feature type="transmembrane region" description="Helical" evidence="14">
    <location>
        <begin position="347"/>
        <end position="365"/>
    </location>
</feature>
<evidence type="ECO:0000256" key="6">
    <source>
        <dbReference type="ARBA" id="ARBA00022679"/>
    </source>
</evidence>
<dbReference type="InterPro" id="IPR024320">
    <property type="entry name" value="LPG_synthase_C"/>
</dbReference>
<comment type="catalytic activity">
    <reaction evidence="13 14">
        <text>L-lysyl-tRNA(Lys) + a 1,2-diacyl-sn-glycero-3-phospho-(1'-sn-glycerol) = a 1,2-diacyl-sn-glycero-3-phospho-1'-(3'-O-L-lysyl)-sn-glycerol + tRNA(Lys)</text>
        <dbReference type="Rhea" id="RHEA:10668"/>
        <dbReference type="Rhea" id="RHEA-COMP:9696"/>
        <dbReference type="Rhea" id="RHEA-COMP:9697"/>
        <dbReference type="ChEBI" id="CHEBI:64716"/>
        <dbReference type="ChEBI" id="CHEBI:75792"/>
        <dbReference type="ChEBI" id="CHEBI:78442"/>
        <dbReference type="ChEBI" id="CHEBI:78529"/>
        <dbReference type="EC" id="2.3.2.3"/>
    </reaction>
</comment>
<feature type="transmembrane region" description="Helical" evidence="14">
    <location>
        <begin position="85"/>
        <end position="106"/>
    </location>
</feature>
<dbReference type="OrthoDB" id="145485at2"/>
<evidence type="ECO:0000256" key="10">
    <source>
        <dbReference type="ARBA" id="ARBA00023136"/>
    </source>
</evidence>
<dbReference type="GO" id="GO:0050071">
    <property type="term" value="F:phosphatidylglycerol lysyltransferase activity"/>
    <property type="evidence" value="ECO:0007669"/>
    <property type="project" value="UniProtKB-EC"/>
</dbReference>
<evidence type="ECO:0000256" key="5">
    <source>
        <dbReference type="ARBA" id="ARBA00022475"/>
    </source>
</evidence>
<keyword evidence="17" id="KW-1185">Reference proteome</keyword>
<dbReference type="EMBL" id="RBZM01000001">
    <property type="protein sequence ID" value="RKP58207.1"/>
    <property type="molecule type" value="Genomic_DNA"/>
</dbReference>
<dbReference type="GO" id="GO:0046677">
    <property type="term" value="P:response to antibiotic"/>
    <property type="evidence" value="ECO:0007669"/>
    <property type="project" value="UniProtKB-KW"/>
</dbReference>